<dbReference type="OrthoDB" id="3998289at2759"/>
<organism evidence="2 3">
    <name type="scientific">Pichia kudriavzevii</name>
    <name type="common">Yeast</name>
    <name type="synonym">Issatchenkia orientalis</name>
    <dbReference type="NCBI Taxonomy" id="4909"/>
    <lineage>
        <taxon>Eukaryota</taxon>
        <taxon>Fungi</taxon>
        <taxon>Dikarya</taxon>
        <taxon>Ascomycota</taxon>
        <taxon>Saccharomycotina</taxon>
        <taxon>Pichiomycetes</taxon>
        <taxon>Pichiales</taxon>
        <taxon>Pichiaceae</taxon>
        <taxon>Pichia</taxon>
    </lineage>
</organism>
<dbReference type="EMBL" id="CP028774">
    <property type="protein sequence ID" value="AWU74840.1"/>
    <property type="molecule type" value="Genomic_DNA"/>
</dbReference>
<sequence length="613" mass="67251">MDNRDIEDVLNMDITSLLESCELYQGYTVPERTVPSSTPDNTLDLDIDKYLNLPLETRSKSCNPPLEEGANGDSIVDDNLLEEIDQLINASAISHGIPTSEIGPPKESSSCFNGTGGGNAATNGTVPGTVDMYPQRSITKKPSYKRLSTTPQSPSSMKRIARSPTQQSNTQFGMAHAAAMLATNNSPSKNCSNMVYHENAKAAAAQAIGSAQHRKPITFKTSVKRNANYQNAKLKNASIQSSNASVYSTHSKISNVSNNSSTFDSFYSPSTDTLETIISFDQPRRFTSDNIESRHSTRTSSTSSSHELVALTPSPVVSPRYQQITFTPPNTIGKSPHSEPLTPISKTTMKFSQLSTKSPEKKTFPSLESVANAANTTPQLSVWKTRPQHPKTQHVNHSKPKLSPSHSSKRPPHRNTLKLNTFVDRQQSEHQYPFPTPYHQTSSLSPPLQVPPPPPPLPSSSKSSSFSPKQYTQSNAGYNLLDFSNSPITIVSNYTTKNYRNSVTSTTSSNSTISNTSTHTNNAPKQPNIAPSKSIIGPSFKYTNSYAYAKEKSSTNSHKHVKSETRPLNTGPVKCDFRSLVNTFNKKEKRKQHPKVYSNMNQGMSEFQVNIGK</sequence>
<feature type="region of interest" description="Disordered" evidence="1">
    <location>
        <begin position="505"/>
        <end position="535"/>
    </location>
</feature>
<name>A0A2U9R0K5_PICKU</name>
<keyword evidence="3" id="KW-1185">Reference proteome</keyword>
<evidence type="ECO:0000313" key="2">
    <source>
        <dbReference type="EMBL" id="AWU74840.1"/>
    </source>
</evidence>
<reference evidence="2 3" key="1">
    <citation type="submission" date="2018-06" db="EMBL/GenBank/DDBJ databases">
        <title>Population genomics shows no distinction between pathogenic Candida krusei and environmental Pichia kudriavzevii: One species, four names.</title>
        <authorList>
            <person name="Douglass A.P."/>
            <person name="Offei B."/>
            <person name="Braun-Galleani S."/>
            <person name="Coughlan A.Y."/>
            <person name="Martos A."/>
            <person name="Ortiz-Merino R.A."/>
            <person name="Byrne K.P."/>
            <person name="Wolfe K.H."/>
        </authorList>
    </citation>
    <scope>NUCLEOTIDE SEQUENCE [LARGE SCALE GENOMIC DNA]</scope>
    <source>
        <strain evidence="2 3">CBS573</strain>
    </source>
</reference>
<feature type="compositionally biased region" description="Polar residues" evidence="1">
    <location>
        <begin position="344"/>
        <end position="357"/>
    </location>
</feature>
<accession>A0A2U9R0K5</accession>
<feature type="compositionally biased region" description="Low complexity" evidence="1">
    <location>
        <begin position="505"/>
        <end position="522"/>
    </location>
</feature>
<feature type="region of interest" description="Disordered" evidence="1">
    <location>
        <begin position="96"/>
        <end position="131"/>
    </location>
</feature>
<feature type="region of interest" description="Disordered" evidence="1">
    <location>
        <begin position="288"/>
        <end position="308"/>
    </location>
</feature>
<protein>
    <submittedName>
        <fullName evidence="2">Uncharacterized protein</fullName>
    </submittedName>
</protein>
<feature type="region of interest" description="Disordered" evidence="1">
    <location>
        <begin position="325"/>
        <end position="415"/>
    </location>
</feature>
<feature type="compositionally biased region" description="Low complexity" evidence="1">
    <location>
        <begin position="459"/>
        <end position="468"/>
    </location>
</feature>
<feature type="compositionally biased region" description="Basic residues" evidence="1">
    <location>
        <begin position="386"/>
        <end position="400"/>
    </location>
</feature>
<proteinExistence type="predicted"/>
<dbReference type="KEGG" id="pkz:C5L36_0B01070"/>
<feature type="compositionally biased region" description="Polar residues" evidence="1">
    <location>
        <begin position="372"/>
        <end position="382"/>
    </location>
</feature>
<dbReference type="Proteomes" id="UP000249293">
    <property type="component" value="Chromosome 2"/>
</dbReference>
<gene>
    <name evidence="2" type="ORF">C5L36_0B01070</name>
</gene>
<dbReference type="VEuPathDB" id="FungiDB:C5L36_0B01070"/>
<feature type="region of interest" description="Disordered" evidence="1">
    <location>
        <begin position="431"/>
        <end position="471"/>
    </location>
</feature>
<evidence type="ECO:0000256" key="1">
    <source>
        <dbReference type="SAM" id="MobiDB-lite"/>
    </source>
</evidence>
<dbReference type="GeneID" id="40382605"/>
<dbReference type="AlphaFoldDB" id="A0A2U9R0K5"/>
<evidence type="ECO:0000313" key="3">
    <source>
        <dbReference type="Proteomes" id="UP000249293"/>
    </source>
</evidence>
<dbReference type="RefSeq" id="XP_029320317.1">
    <property type="nucleotide sequence ID" value="XM_029464458.1"/>
</dbReference>
<feature type="compositionally biased region" description="Pro residues" evidence="1">
    <location>
        <begin position="448"/>
        <end position="458"/>
    </location>
</feature>